<reference evidence="2 3" key="1">
    <citation type="submission" date="2019-10" db="EMBL/GenBank/DDBJ databases">
        <authorList>
            <person name="Palmer J.M."/>
        </authorList>
    </citation>
    <scope>NUCLEOTIDE SEQUENCE [LARGE SCALE GENOMIC DNA]</scope>
    <source>
        <strain evidence="2 3">TWF694</strain>
    </source>
</reference>
<sequence length="540" mass="58584">MADSIFDKLKKLGILSLLSYIIGSTILGLVSINCILGPTLPSQIQTQTTPLTSYIHLRGFKENFGLSLQSWLVIVSIGISSSLYGHAIAWTHYFNSSCSRAVTKSTKGLDYGRYLNSLSDAPVLIGWHGFRGMLLAKYILMASGVALTVGYKFALQTVPATTTEAIDISNIILAVPPFDGIANNTATPLLLDSVTGRQNRAFVFVNGSSKLTGPEQIIMASVADCNDQFKADDEGVLSTKEIVMVANRYIPAGPFYMNTSRTGQRERTSSSNWDRDSSSIVEFDSSGPGKVWMQWTPFFGGWDCSFNCTDRRYHLVTEKILYNLTYAVAVVNRKVSLGGCTYLLDTTDVVSIRYLRSADIEFEGETLPLYRNWVDAAVMSGWGQNIPNLTNIPTVGHLNGDIEAALGEGAIDLFPDDSNIGYGSIKEGTYPADAHDNIRRYYATPVGEGLFVGTRGGASVGCYFEATVVFIILAVLNLIILMIRIISGPPALTSWAGQHVYLVHGSEMSSKLGSGDGYTRAMLGQFVTGGAGEGVQFTLR</sequence>
<gene>
    <name evidence="2" type="ORF">TWF694_011628</name>
</gene>
<feature type="transmembrane region" description="Helical" evidence="1">
    <location>
        <begin position="68"/>
        <end position="90"/>
    </location>
</feature>
<keyword evidence="3" id="KW-1185">Reference proteome</keyword>
<evidence type="ECO:0000256" key="1">
    <source>
        <dbReference type="SAM" id="Phobius"/>
    </source>
</evidence>
<comment type="caution">
    <text evidence="2">The sequence shown here is derived from an EMBL/GenBank/DDBJ whole genome shotgun (WGS) entry which is preliminary data.</text>
</comment>
<proteinExistence type="predicted"/>
<dbReference type="EMBL" id="JAVHJO010000009">
    <property type="protein sequence ID" value="KAK6537442.1"/>
    <property type="molecule type" value="Genomic_DNA"/>
</dbReference>
<organism evidence="2 3">
    <name type="scientific">Orbilia ellipsospora</name>
    <dbReference type="NCBI Taxonomy" id="2528407"/>
    <lineage>
        <taxon>Eukaryota</taxon>
        <taxon>Fungi</taxon>
        <taxon>Dikarya</taxon>
        <taxon>Ascomycota</taxon>
        <taxon>Pezizomycotina</taxon>
        <taxon>Orbiliomycetes</taxon>
        <taxon>Orbiliales</taxon>
        <taxon>Orbiliaceae</taxon>
        <taxon>Orbilia</taxon>
    </lineage>
</organism>
<feature type="transmembrane region" description="Helical" evidence="1">
    <location>
        <begin position="12"/>
        <end position="32"/>
    </location>
</feature>
<feature type="transmembrane region" description="Helical" evidence="1">
    <location>
        <begin position="463"/>
        <end position="483"/>
    </location>
</feature>
<keyword evidence="1" id="KW-0812">Transmembrane</keyword>
<dbReference type="Proteomes" id="UP001365542">
    <property type="component" value="Unassembled WGS sequence"/>
</dbReference>
<keyword evidence="1" id="KW-1133">Transmembrane helix</keyword>
<evidence type="ECO:0000313" key="2">
    <source>
        <dbReference type="EMBL" id="KAK6537442.1"/>
    </source>
</evidence>
<evidence type="ECO:0000313" key="3">
    <source>
        <dbReference type="Proteomes" id="UP001365542"/>
    </source>
</evidence>
<keyword evidence="1" id="KW-0472">Membrane</keyword>
<protein>
    <submittedName>
        <fullName evidence="2">Uncharacterized protein</fullName>
    </submittedName>
</protein>
<accession>A0AAV9X8Q4</accession>
<dbReference type="AlphaFoldDB" id="A0AAV9X8Q4"/>
<name>A0AAV9X8Q4_9PEZI</name>